<name>A0A0B2BZH7_9SPHN</name>
<dbReference type="SUPFAM" id="SSF141371">
    <property type="entry name" value="PilZ domain-like"/>
    <property type="match status" value="1"/>
</dbReference>
<keyword evidence="1" id="KW-0812">Transmembrane</keyword>
<evidence type="ECO:0000313" key="2">
    <source>
        <dbReference type="EMBL" id="KHL25437.1"/>
    </source>
</evidence>
<evidence type="ECO:0000313" key="3">
    <source>
        <dbReference type="Proteomes" id="UP000030988"/>
    </source>
</evidence>
<keyword evidence="1" id="KW-1133">Transmembrane helix</keyword>
<sequence>MASLPELQPESDADRRAVPRTGLWLGVTLFAADGGAAIPAAIQNLSVTGFLAQLADGADAPAELEVALRDGRRRRAQIVWRGGATVGCNFTEPLTRADLSAARLRSEIRQLEEERGLPLLPNAPAPAMRPVASDDHDWLVEAETRAPEKWPLRRRLLFIAAAAVLPWAAIGGAVLALI</sequence>
<organism evidence="2 3">
    <name type="scientific">Croceibacterium mercuriale</name>
    <dbReference type="NCBI Taxonomy" id="1572751"/>
    <lineage>
        <taxon>Bacteria</taxon>
        <taxon>Pseudomonadati</taxon>
        <taxon>Pseudomonadota</taxon>
        <taxon>Alphaproteobacteria</taxon>
        <taxon>Sphingomonadales</taxon>
        <taxon>Erythrobacteraceae</taxon>
        <taxon>Croceibacterium</taxon>
    </lineage>
</organism>
<reference evidence="2 3" key="1">
    <citation type="submission" date="2014-11" db="EMBL/GenBank/DDBJ databases">
        <title>Draft genome sequence of Kirrobacter mercurialis.</title>
        <authorList>
            <person name="Coil D.A."/>
            <person name="Eisen J.A."/>
        </authorList>
    </citation>
    <scope>NUCLEOTIDE SEQUENCE [LARGE SCALE GENOMIC DNA]</scope>
    <source>
        <strain evidence="2 3">Coronado</strain>
    </source>
</reference>
<protein>
    <recommendedName>
        <fullName evidence="4">PilZ domain-containing protein</fullName>
    </recommendedName>
</protein>
<dbReference type="EMBL" id="JTDN01000001">
    <property type="protein sequence ID" value="KHL25437.1"/>
    <property type="molecule type" value="Genomic_DNA"/>
</dbReference>
<accession>A0A0B2BZH7</accession>
<keyword evidence="1" id="KW-0472">Membrane</keyword>
<evidence type="ECO:0008006" key="4">
    <source>
        <dbReference type="Google" id="ProtNLM"/>
    </source>
</evidence>
<dbReference type="STRING" id="1572751.PK98_01655"/>
<gene>
    <name evidence="2" type="ORF">PK98_01655</name>
</gene>
<proteinExistence type="predicted"/>
<keyword evidence="3" id="KW-1185">Reference proteome</keyword>
<dbReference type="Proteomes" id="UP000030988">
    <property type="component" value="Unassembled WGS sequence"/>
</dbReference>
<feature type="transmembrane region" description="Helical" evidence="1">
    <location>
        <begin position="156"/>
        <end position="177"/>
    </location>
</feature>
<dbReference type="OrthoDB" id="9795572at2"/>
<evidence type="ECO:0000256" key="1">
    <source>
        <dbReference type="SAM" id="Phobius"/>
    </source>
</evidence>
<dbReference type="AlphaFoldDB" id="A0A0B2BZH7"/>
<comment type="caution">
    <text evidence="2">The sequence shown here is derived from an EMBL/GenBank/DDBJ whole genome shotgun (WGS) entry which is preliminary data.</text>
</comment>
<dbReference type="RefSeq" id="WP_039093798.1">
    <property type="nucleotide sequence ID" value="NZ_JTDN01000001.1"/>
</dbReference>